<keyword evidence="1" id="KW-0863">Zinc-finger</keyword>
<keyword evidence="4" id="KW-1185">Reference proteome</keyword>
<proteinExistence type="predicted"/>
<gene>
    <name evidence="3" type="ORF">Salat_1478000</name>
</gene>
<evidence type="ECO:0000259" key="2">
    <source>
        <dbReference type="PROSITE" id="PS50158"/>
    </source>
</evidence>
<evidence type="ECO:0000256" key="1">
    <source>
        <dbReference type="PROSITE-ProRule" id="PRU00047"/>
    </source>
</evidence>
<dbReference type="InterPro" id="IPR001878">
    <property type="entry name" value="Znf_CCHC"/>
</dbReference>
<comment type="caution">
    <text evidence="3">The sequence shown here is derived from an EMBL/GenBank/DDBJ whole genome shotgun (WGS) entry which is preliminary data.</text>
</comment>
<dbReference type="GO" id="GO:0008270">
    <property type="term" value="F:zinc ion binding"/>
    <property type="evidence" value="ECO:0007669"/>
    <property type="project" value="UniProtKB-KW"/>
</dbReference>
<reference evidence="3" key="1">
    <citation type="submission" date="2020-06" db="EMBL/GenBank/DDBJ databases">
        <authorList>
            <person name="Li T."/>
            <person name="Hu X."/>
            <person name="Zhang T."/>
            <person name="Song X."/>
            <person name="Zhang H."/>
            <person name="Dai N."/>
            <person name="Sheng W."/>
            <person name="Hou X."/>
            <person name="Wei L."/>
        </authorList>
    </citation>
    <scope>NUCLEOTIDE SEQUENCE</scope>
    <source>
        <strain evidence="3">3651</strain>
        <tissue evidence="3">Leaf</tissue>
    </source>
</reference>
<dbReference type="SUPFAM" id="SSF57756">
    <property type="entry name" value="Retrovirus zinc finger-like domains"/>
    <property type="match status" value="1"/>
</dbReference>
<dbReference type="InterPro" id="IPR025836">
    <property type="entry name" value="Zn_knuckle_CX2CX4HX4C"/>
</dbReference>
<dbReference type="Pfam" id="PF14392">
    <property type="entry name" value="zf-CCHC_4"/>
    <property type="match status" value="1"/>
</dbReference>
<dbReference type="Proteomes" id="UP001293254">
    <property type="component" value="Unassembled WGS sequence"/>
</dbReference>
<reference evidence="3" key="2">
    <citation type="journal article" date="2024" name="Plant">
        <title>Genomic evolution and insights into agronomic trait innovations of Sesamum species.</title>
        <authorList>
            <person name="Miao H."/>
            <person name="Wang L."/>
            <person name="Qu L."/>
            <person name="Liu H."/>
            <person name="Sun Y."/>
            <person name="Le M."/>
            <person name="Wang Q."/>
            <person name="Wei S."/>
            <person name="Zheng Y."/>
            <person name="Lin W."/>
            <person name="Duan Y."/>
            <person name="Cao H."/>
            <person name="Xiong S."/>
            <person name="Wang X."/>
            <person name="Wei L."/>
            <person name="Li C."/>
            <person name="Ma Q."/>
            <person name="Ju M."/>
            <person name="Zhao R."/>
            <person name="Li G."/>
            <person name="Mu C."/>
            <person name="Tian Q."/>
            <person name="Mei H."/>
            <person name="Zhang T."/>
            <person name="Gao T."/>
            <person name="Zhang H."/>
        </authorList>
    </citation>
    <scope>NUCLEOTIDE SEQUENCE</scope>
    <source>
        <strain evidence="3">3651</strain>
    </source>
</reference>
<sequence length="123" mass="13795">MRVRLNISKPLLWFMKIRSYEGGEITISSTYERLPNFCYLCGKLGHLSRDCDPDMNTASLTLATRLGGRLVRVVKVLGNEVLLENKPVVEAKLICYFSSATTSSPPIHLSFFTFSSPPSHPLF</sequence>
<name>A0AAE1YB94_9LAMI</name>
<organism evidence="3 4">
    <name type="scientific">Sesamum alatum</name>
    <dbReference type="NCBI Taxonomy" id="300844"/>
    <lineage>
        <taxon>Eukaryota</taxon>
        <taxon>Viridiplantae</taxon>
        <taxon>Streptophyta</taxon>
        <taxon>Embryophyta</taxon>
        <taxon>Tracheophyta</taxon>
        <taxon>Spermatophyta</taxon>
        <taxon>Magnoliopsida</taxon>
        <taxon>eudicotyledons</taxon>
        <taxon>Gunneridae</taxon>
        <taxon>Pentapetalae</taxon>
        <taxon>asterids</taxon>
        <taxon>lamiids</taxon>
        <taxon>Lamiales</taxon>
        <taxon>Pedaliaceae</taxon>
        <taxon>Sesamum</taxon>
    </lineage>
</organism>
<keyword evidence="1" id="KW-0479">Metal-binding</keyword>
<dbReference type="EMBL" id="JACGWO010000005">
    <property type="protein sequence ID" value="KAK4427091.1"/>
    <property type="molecule type" value="Genomic_DNA"/>
</dbReference>
<dbReference type="AlphaFoldDB" id="A0AAE1YB94"/>
<dbReference type="GO" id="GO:0003676">
    <property type="term" value="F:nucleic acid binding"/>
    <property type="evidence" value="ECO:0007669"/>
    <property type="project" value="InterPro"/>
</dbReference>
<feature type="domain" description="CCHC-type" evidence="2">
    <location>
        <begin position="38"/>
        <end position="51"/>
    </location>
</feature>
<dbReference type="InterPro" id="IPR036875">
    <property type="entry name" value="Znf_CCHC_sf"/>
</dbReference>
<keyword evidence="1" id="KW-0862">Zinc</keyword>
<accession>A0AAE1YB94</accession>
<dbReference type="PROSITE" id="PS50158">
    <property type="entry name" value="ZF_CCHC"/>
    <property type="match status" value="1"/>
</dbReference>
<protein>
    <recommendedName>
        <fullName evidence="2">CCHC-type domain-containing protein</fullName>
    </recommendedName>
</protein>
<evidence type="ECO:0000313" key="3">
    <source>
        <dbReference type="EMBL" id="KAK4427091.1"/>
    </source>
</evidence>
<evidence type="ECO:0000313" key="4">
    <source>
        <dbReference type="Proteomes" id="UP001293254"/>
    </source>
</evidence>